<dbReference type="Proteomes" id="UP000757232">
    <property type="component" value="Unassembled WGS sequence"/>
</dbReference>
<comment type="caution">
    <text evidence="2">The sequence shown here is derived from an EMBL/GenBank/DDBJ whole genome shotgun (WGS) entry which is preliminary data.</text>
</comment>
<reference evidence="2" key="1">
    <citation type="submission" date="2016-06" db="EMBL/GenBank/DDBJ databases">
        <title>Draft Genome sequence of the fungus Inonotus baumii.</title>
        <authorList>
            <person name="Zhu H."/>
            <person name="Lin W."/>
        </authorList>
    </citation>
    <scope>NUCLEOTIDE SEQUENCE</scope>
    <source>
        <strain evidence="2">821</strain>
    </source>
</reference>
<proteinExistence type="predicted"/>
<evidence type="ECO:0000313" key="3">
    <source>
        <dbReference type="Proteomes" id="UP000757232"/>
    </source>
</evidence>
<accession>A0A9Q5N8S0</accession>
<dbReference type="GO" id="GO:0004512">
    <property type="term" value="F:inositol-3-phosphate synthase activity"/>
    <property type="evidence" value="ECO:0007669"/>
    <property type="project" value="InterPro"/>
</dbReference>
<dbReference type="EMBL" id="LNZH02000112">
    <property type="protein sequence ID" value="OCB90945.1"/>
    <property type="molecule type" value="Genomic_DNA"/>
</dbReference>
<dbReference type="PANTHER" id="PTHR11510">
    <property type="entry name" value="MYO-INOSITOL-1 PHOSPHATE SYNTHASE"/>
    <property type="match status" value="1"/>
</dbReference>
<feature type="compositionally biased region" description="Polar residues" evidence="1">
    <location>
        <begin position="142"/>
        <end position="172"/>
    </location>
</feature>
<evidence type="ECO:0000256" key="1">
    <source>
        <dbReference type="SAM" id="MobiDB-lite"/>
    </source>
</evidence>
<name>A0A9Q5N8S0_SANBA</name>
<organism evidence="2 3">
    <name type="scientific">Sanghuangporus baumii</name>
    <name type="common">Phellinus baumii</name>
    <dbReference type="NCBI Taxonomy" id="108892"/>
    <lineage>
        <taxon>Eukaryota</taxon>
        <taxon>Fungi</taxon>
        <taxon>Dikarya</taxon>
        <taxon>Basidiomycota</taxon>
        <taxon>Agaricomycotina</taxon>
        <taxon>Agaricomycetes</taxon>
        <taxon>Hymenochaetales</taxon>
        <taxon>Hymenochaetaceae</taxon>
        <taxon>Sanghuangporus</taxon>
    </lineage>
</organism>
<gene>
    <name evidence="2" type="ORF">A7U60_g1798</name>
</gene>
<evidence type="ECO:0000313" key="2">
    <source>
        <dbReference type="EMBL" id="OCB90945.1"/>
    </source>
</evidence>
<feature type="region of interest" description="Disordered" evidence="1">
    <location>
        <begin position="123"/>
        <end position="314"/>
    </location>
</feature>
<sequence>MSHLRPSQRGEHPDHIVVIKYVPAVGDLNCAIDECYSEILCGGRSTISIFNGLFIMVFKKTKACSSKFDPFAGENLEDDHPEAYRILEYLGLNGQPLNTKKLELGYAQPVQIVTMMATVEETDEVAERTTENDNGLQPPEGNIQTAHDNRQPQTSDEGQQAQTAQISGSEHPSTAIDGPSGQSAPEATQGPNAQPRQVRRSVFTRPPPEYYTRPRRPPSPTEHRRIPQVFFPPNRPLPRRRQEPQRPTPPPEEPLQAVDSTPTTEVETTEEVVVEEEVVEESAEEGAVEEEEVIDGEDRGDASNWSSDWSDDEDAEAANPWIFTTHGNDSDESDWTSDYSLHGRPFFYEDSETDDLYEDDLTTESMLSTIPSPGLLIRDQFTQSSFPSEPSPSTTWELDEYLNDIEVYIRGSPVRNAPWRLEVPERPILERRHSI</sequence>
<dbReference type="GO" id="GO:0006021">
    <property type="term" value="P:inositol biosynthetic process"/>
    <property type="evidence" value="ECO:0007669"/>
    <property type="project" value="InterPro"/>
</dbReference>
<protein>
    <submittedName>
        <fullName evidence="2">Myo-inositol-1-phosphate synthase</fullName>
    </submittedName>
</protein>
<keyword evidence="3" id="KW-1185">Reference proteome</keyword>
<dbReference type="GO" id="GO:0008654">
    <property type="term" value="P:phospholipid biosynthetic process"/>
    <property type="evidence" value="ECO:0007669"/>
    <property type="project" value="InterPro"/>
</dbReference>
<feature type="compositionally biased region" description="Acidic residues" evidence="1">
    <location>
        <begin position="267"/>
        <end position="295"/>
    </location>
</feature>
<dbReference type="InterPro" id="IPR002587">
    <property type="entry name" value="Myo-inos-1-P_Synthase"/>
</dbReference>
<dbReference type="Gene3D" id="3.30.360.10">
    <property type="entry name" value="Dihydrodipicolinate Reductase, domain 2"/>
    <property type="match status" value="1"/>
</dbReference>
<feature type="compositionally biased region" description="Polar residues" evidence="1">
    <location>
        <begin position="180"/>
        <end position="195"/>
    </location>
</feature>
<dbReference type="AlphaFoldDB" id="A0A9Q5N8S0"/>